<name>A0A9D4DVC0_DREPO</name>
<protein>
    <submittedName>
        <fullName evidence="1">Uncharacterized protein</fullName>
    </submittedName>
</protein>
<evidence type="ECO:0000313" key="1">
    <source>
        <dbReference type="EMBL" id="KAH3754639.1"/>
    </source>
</evidence>
<accession>A0A9D4DVC0</accession>
<organism evidence="1 2">
    <name type="scientific">Dreissena polymorpha</name>
    <name type="common">Zebra mussel</name>
    <name type="synonym">Mytilus polymorpha</name>
    <dbReference type="NCBI Taxonomy" id="45954"/>
    <lineage>
        <taxon>Eukaryota</taxon>
        <taxon>Metazoa</taxon>
        <taxon>Spiralia</taxon>
        <taxon>Lophotrochozoa</taxon>
        <taxon>Mollusca</taxon>
        <taxon>Bivalvia</taxon>
        <taxon>Autobranchia</taxon>
        <taxon>Heteroconchia</taxon>
        <taxon>Euheterodonta</taxon>
        <taxon>Imparidentia</taxon>
        <taxon>Neoheterodontei</taxon>
        <taxon>Myida</taxon>
        <taxon>Dreissenoidea</taxon>
        <taxon>Dreissenidae</taxon>
        <taxon>Dreissena</taxon>
    </lineage>
</organism>
<keyword evidence="2" id="KW-1185">Reference proteome</keyword>
<dbReference type="EMBL" id="JAIWYP010000010">
    <property type="protein sequence ID" value="KAH3754639.1"/>
    <property type="molecule type" value="Genomic_DNA"/>
</dbReference>
<dbReference type="Proteomes" id="UP000828390">
    <property type="component" value="Unassembled WGS sequence"/>
</dbReference>
<gene>
    <name evidence="1" type="ORF">DPMN_189320</name>
</gene>
<comment type="caution">
    <text evidence="1">The sequence shown here is derived from an EMBL/GenBank/DDBJ whole genome shotgun (WGS) entry which is preliminary data.</text>
</comment>
<reference evidence="1" key="1">
    <citation type="journal article" date="2019" name="bioRxiv">
        <title>The Genome of the Zebra Mussel, Dreissena polymorpha: A Resource for Invasive Species Research.</title>
        <authorList>
            <person name="McCartney M.A."/>
            <person name="Auch B."/>
            <person name="Kono T."/>
            <person name="Mallez S."/>
            <person name="Zhang Y."/>
            <person name="Obille A."/>
            <person name="Becker A."/>
            <person name="Abrahante J.E."/>
            <person name="Garbe J."/>
            <person name="Badalamenti J.P."/>
            <person name="Herman A."/>
            <person name="Mangelson H."/>
            <person name="Liachko I."/>
            <person name="Sullivan S."/>
            <person name="Sone E.D."/>
            <person name="Koren S."/>
            <person name="Silverstein K.A.T."/>
            <person name="Beckman K.B."/>
            <person name="Gohl D.M."/>
        </authorList>
    </citation>
    <scope>NUCLEOTIDE SEQUENCE</scope>
    <source>
        <strain evidence="1">Duluth1</strain>
        <tissue evidence="1">Whole animal</tissue>
    </source>
</reference>
<evidence type="ECO:0000313" key="2">
    <source>
        <dbReference type="Proteomes" id="UP000828390"/>
    </source>
</evidence>
<proteinExistence type="predicted"/>
<reference evidence="1" key="2">
    <citation type="submission" date="2020-11" db="EMBL/GenBank/DDBJ databases">
        <authorList>
            <person name="McCartney M.A."/>
            <person name="Auch B."/>
            <person name="Kono T."/>
            <person name="Mallez S."/>
            <person name="Becker A."/>
            <person name="Gohl D.M."/>
            <person name="Silverstein K.A.T."/>
            <person name="Koren S."/>
            <person name="Bechman K.B."/>
            <person name="Herman A."/>
            <person name="Abrahante J.E."/>
            <person name="Garbe J."/>
        </authorList>
    </citation>
    <scope>NUCLEOTIDE SEQUENCE</scope>
    <source>
        <strain evidence="1">Duluth1</strain>
        <tissue evidence="1">Whole animal</tissue>
    </source>
</reference>
<sequence>MPSMARMLGELVSGTASIPAGLAGIRIGPRLGSLRHGHETGDQLQHIMHTTPRFISPVAHESTGGTTGACL</sequence>
<dbReference type="AlphaFoldDB" id="A0A9D4DVC0"/>